<proteinExistence type="predicted"/>
<protein>
    <submittedName>
        <fullName evidence="1">Uncharacterized protein</fullName>
    </submittedName>
</protein>
<dbReference type="AlphaFoldDB" id="A0A8T2VE33"/>
<organism evidence="1 2">
    <name type="scientific">Ceratopteris richardii</name>
    <name type="common">Triangle waterfern</name>
    <dbReference type="NCBI Taxonomy" id="49495"/>
    <lineage>
        <taxon>Eukaryota</taxon>
        <taxon>Viridiplantae</taxon>
        <taxon>Streptophyta</taxon>
        <taxon>Embryophyta</taxon>
        <taxon>Tracheophyta</taxon>
        <taxon>Polypodiopsida</taxon>
        <taxon>Polypodiidae</taxon>
        <taxon>Polypodiales</taxon>
        <taxon>Pteridineae</taxon>
        <taxon>Pteridaceae</taxon>
        <taxon>Parkerioideae</taxon>
        <taxon>Ceratopteris</taxon>
    </lineage>
</organism>
<accession>A0A8T2VE33</accession>
<sequence length="67" mass="7710">MYCNETCNRKTHRQLDTSKVTVRKKGIWMDLQCGPCVMESGAIYSKINREVAIELTRVLSFGADEKR</sequence>
<gene>
    <name evidence="1" type="ORF">KP509_01G003800</name>
</gene>
<dbReference type="EMBL" id="CM035406">
    <property type="protein sequence ID" value="KAH7445348.1"/>
    <property type="molecule type" value="Genomic_DNA"/>
</dbReference>
<comment type="caution">
    <text evidence="1">The sequence shown here is derived from an EMBL/GenBank/DDBJ whole genome shotgun (WGS) entry which is preliminary data.</text>
</comment>
<dbReference type="OrthoDB" id="1907705at2759"/>
<dbReference type="Proteomes" id="UP000825935">
    <property type="component" value="Chromosome 1"/>
</dbReference>
<evidence type="ECO:0000313" key="1">
    <source>
        <dbReference type="EMBL" id="KAH7445348.1"/>
    </source>
</evidence>
<reference evidence="1" key="1">
    <citation type="submission" date="2021-08" db="EMBL/GenBank/DDBJ databases">
        <title>WGS assembly of Ceratopteris richardii.</title>
        <authorList>
            <person name="Marchant D.B."/>
            <person name="Chen G."/>
            <person name="Jenkins J."/>
            <person name="Shu S."/>
            <person name="Leebens-Mack J."/>
            <person name="Grimwood J."/>
            <person name="Schmutz J."/>
            <person name="Soltis P."/>
            <person name="Soltis D."/>
            <person name="Chen Z.-H."/>
        </authorList>
    </citation>
    <scope>NUCLEOTIDE SEQUENCE</scope>
    <source>
        <strain evidence="1">Whitten #5841</strain>
        <tissue evidence="1">Leaf</tissue>
    </source>
</reference>
<name>A0A8T2VE33_CERRI</name>
<keyword evidence="2" id="KW-1185">Reference proteome</keyword>
<evidence type="ECO:0000313" key="2">
    <source>
        <dbReference type="Proteomes" id="UP000825935"/>
    </source>
</evidence>